<dbReference type="CDD" id="cd03784">
    <property type="entry name" value="GT1_Gtf-like"/>
    <property type="match status" value="1"/>
</dbReference>
<organism evidence="3 4">
    <name type="scientific">Phoenix dactylifera</name>
    <name type="common">Date palm</name>
    <dbReference type="NCBI Taxonomy" id="42345"/>
    <lineage>
        <taxon>Eukaryota</taxon>
        <taxon>Viridiplantae</taxon>
        <taxon>Streptophyta</taxon>
        <taxon>Embryophyta</taxon>
        <taxon>Tracheophyta</taxon>
        <taxon>Spermatophyta</taxon>
        <taxon>Magnoliopsida</taxon>
        <taxon>Liliopsida</taxon>
        <taxon>Arecaceae</taxon>
        <taxon>Coryphoideae</taxon>
        <taxon>Phoeniceae</taxon>
        <taxon>Phoenix</taxon>
    </lineage>
</organism>
<proteinExistence type="inferred from homology"/>
<evidence type="ECO:0000256" key="1">
    <source>
        <dbReference type="ARBA" id="ARBA00009995"/>
    </source>
</evidence>
<evidence type="ECO:0000256" key="2">
    <source>
        <dbReference type="ARBA" id="ARBA00022679"/>
    </source>
</evidence>
<dbReference type="PANTHER" id="PTHR48047">
    <property type="entry name" value="GLYCOSYLTRANSFERASE"/>
    <property type="match status" value="1"/>
</dbReference>
<sequence>MGSSATPAGPLHMLFFPLMSPGHMIPMVDMARLFATRGVRSTVVTTPVNAANLRRTVDSSAARGLLLSLHVIPFPDPAATGLAPGQENLSAVPTAHFNTFVMALFHFQAPLAAVLRDLRPDALVSDSLFTWTADLALELGIPRLIFHGAGAFPLFVLTNLVNYLPLDPSTDSFIMNGLPHPIRLYRNGLPELVDNFFMLKLLGEAEAKSYGVVVNTFYDMEPSYVDYYKNKNKNHHGIKAWCVGPVSLCCRAAEEKAERGEPPADRNRVLRWLDSKTAGSVVYVCFGSLCHFSGPQLKEIALGLEASGKAFVWVVRQEAAGDAAAETEWMPEGFEKRVEGRGLVVRGWAPQVEVLGHAAVGWFVTHCGWNSLQESACAGVPMITWPLFHEQFINEALVVDVMGVGVRMWEGFRRNRLEEEKVLVRAEEVAAVVGRVVGGGGEDVEAVARKAREYGEAAGKAVEDGGATYEDVTALIQELEGKRKEGRKEE</sequence>
<keyword evidence="3" id="KW-1185">Reference proteome</keyword>
<dbReference type="SUPFAM" id="SSF53756">
    <property type="entry name" value="UDP-Glycosyltransferase/glycogen phosphorylase"/>
    <property type="match status" value="1"/>
</dbReference>
<comment type="similarity">
    <text evidence="1">Belongs to the UDP-glycosyltransferase family.</text>
</comment>
<dbReference type="GeneID" id="103713254"/>
<dbReference type="Pfam" id="PF00201">
    <property type="entry name" value="UDPGT"/>
    <property type="match status" value="1"/>
</dbReference>
<dbReference type="KEGG" id="pda:103713254"/>
<dbReference type="FunFam" id="3.40.50.2000:FF:000063">
    <property type="entry name" value="Glycosyltransferase"/>
    <property type="match status" value="1"/>
</dbReference>
<protein>
    <submittedName>
        <fullName evidence="4">Scopoletin glucosyltransferase-like</fullName>
    </submittedName>
</protein>
<reference evidence="3" key="1">
    <citation type="journal article" date="2019" name="Nat. Commun.">
        <title>Genome-wide association mapping of date palm fruit traits.</title>
        <authorList>
            <person name="Hazzouri K.M."/>
            <person name="Gros-Balthazard M."/>
            <person name="Flowers J.M."/>
            <person name="Copetti D."/>
            <person name="Lemansour A."/>
            <person name="Lebrun M."/>
            <person name="Masmoudi K."/>
            <person name="Ferrand S."/>
            <person name="Dhar M.I."/>
            <person name="Fresquez Z.A."/>
            <person name="Rosas U."/>
            <person name="Zhang J."/>
            <person name="Talag J."/>
            <person name="Lee S."/>
            <person name="Kudrna D."/>
            <person name="Powell R.F."/>
            <person name="Leitch I.J."/>
            <person name="Krueger R.R."/>
            <person name="Wing R.A."/>
            <person name="Amiri K.M.A."/>
            <person name="Purugganan M.D."/>
        </authorList>
    </citation>
    <scope>NUCLEOTIDE SEQUENCE [LARGE SCALE GENOMIC DNA]</scope>
    <source>
        <strain evidence="3">cv. Khalas</strain>
    </source>
</reference>
<dbReference type="InterPro" id="IPR002213">
    <property type="entry name" value="UDP_glucos_trans"/>
</dbReference>
<gene>
    <name evidence="4" type="primary">LOC103713254</name>
</gene>
<accession>A0A8B9AVW7</accession>
<evidence type="ECO:0000313" key="4">
    <source>
        <dbReference type="RefSeq" id="XP_038987529.1"/>
    </source>
</evidence>
<dbReference type="AlphaFoldDB" id="A0A8B9AVW7"/>
<name>A0A8B9AVW7_PHODC</name>
<dbReference type="PANTHER" id="PTHR48047:SF19">
    <property type="entry name" value="GLYCOSYLTRANSFERASE"/>
    <property type="match status" value="1"/>
</dbReference>
<dbReference type="Gene3D" id="3.40.50.2000">
    <property type="entry name" value="Glycogen Phosphorylase B"/>
    <property type="match status" value="2"/>
</dbReference>
<keyword evidence="2" id="KW-0808">Transferase</keyword>
<dbReference type="Proteomes" id="UP000228380">
    <property type="component" value="Chromosome 11"/>
</dbReference>
<reference evidence="4" key="2">
    <citation type="submission" date="2025-08" db="UniProtKB">
        <authorList>
            <consortium name="RefSeq"/>
        </authorList>
    </citation>
    <scope>IDENTIFICATION</scope>
    <source>
        <tissue evidence="4">Young leaves</tissue>
    </source>
</reference>
<dbReference type="OrthoDB" id="5835829at2759"/>
<evidence type="ECO:0000313" key="3">
    <source>
        <dbReference type="Proteomes" id="UP000228380"/>
    </source>
</evidence>
<dbReference type="GO" id="GO:0035251">
    <property type="term" value="F:UDP-glucosyltransferase activity"/>
    <property type="evidence" value="ECO:0007669"/>
    <property type="project" value="TreeGrafter"/>
</dbReference>
<dbReference type="RefSeq" id="XP_038987529.1">
    <property type="nucleotide sequence ID" value="XM_039131601.1"/>
</dbReference>